<sequence>MPRVTNYVDDIAGAKPCLKPYMYTHKPPTADVSGSHSRQLHPSQWNKGANPQFQQLPIEGSSPSHTGFTTNRVVNPLNPKYPLPQCEPAPLVPPRFLRDSYQVDDIEGTRMRPLHARPPRDTMNVSDVPGATAHWHELRKKERDILDCSDITHVGFKTKRVTDNLRPEYVVNGFPIADDPLSYAKKPYELKNHPFYPLQTKDIKGANPEDSQKGIVGGIPNAVRRTFIATNNVADIFGAQANTVHHSIVSNRRVDPNFPDYVDLDGDKLETGLPIPKNVQFPDIAPRVVERKRNNVSTIKLGMKPPRGTTAGPKLPHAHVRSEEKRIAALNADIQSVRSLK</sequence>
<dbReference type="PANTHER" id="PTHR38130:SF1">
    <property type="entry name" value="EF-HAND DOMAIN-CONTAINING PROTEIN"/>
    <property type="match status" value="1"/>
</dbReference>
<dbReference type="RefSeq" id="XP_008612281.1">
    <property type="nucleotide sequence ID" value="XM_008614059.1"/>
</dbReference>
<feature type="compositionally biased region" description="Polar residues" evidence="1">
    <location>
        <begin position="32"/>
        <end position="48"/>
    </location>
</feature>
<keyword evidence="3" id="KW-1185">Reference proteome</keyword>
<dbReference type="VEuPathDB" id="FungiDB:SDRG_08189"/>
<dbReference type="OMA" id="ATAHWHE"/>
<evidence type="ECO:0000313" key="2">
    <source>
        <dbReference type="EMBL" id="EQC34419.1"/>
    </source>
</evidence>
<dbReference type="EMBL" id="JH767155">
    <property type="protein sequence ID" value="EQC34419.1"/>
    <property type="molecule type" value="Genomic_DNA"/>
</dbReference>
<organism evidence="2 3">
    <name type="scientific">Saprolegnia diclina (strain VS20)</name>
    <dbReference type="NCBI Taxonomy" id="1156394"/>
    <lineage>
        <taxon>Eukaryota</taxon>
        <taxon>Sar</taxon>
        <taxon>Stramenopiles</taxon>
        <taxon>Oomycota</taxon>
        <taxon>Saprolegniomycetes</taxon>
        <taxon>Saprolegniales</taxon>
        <taxon>Saprolegniaceae</taxon>
        <taxon>Saprolegnia</taxon>
    </lineage>
</organism>
<accession>T0Q952</accession>
<feature type="region of interest" description="Disordered" evidence="1">
    <location>
        <begin position="28"/>
        <end position="48"/>
    </location>
</feature>
<gene>
    <name evidence="2" type="ORF">SDRG_08189</name>
</gene>
<dbReference type="AlphaFoldDB" id="T0Q952"/>
<proteinExistence type="predicted"/>
<reference evidence="2 3" key="1">
    <citation type="submission" date="2012-04" db="EMBL/GenBank/DDBJ databases">
        <title>The Genome Sequence of Saprolegnia declina VS20.</title>
        <authorList>
            <consortium name="The Broad Institute Genome Sequencing Platform"/>
            <person name="Russ C."/>
            <person name="Nusbaum C."/>
            <person name="Tyler B."/>
            <person name="van West P."/>
            <person name="Dieguez-Uribeondo J."/>
            <person name="de Bruijn I."/>
            <person name="Tripathy S."/>
            <person name="Jiang R."/>
            <person name="Young S.K."/>
            <person name="Zeng Q."/>
            <person name="Gargeya S."/>
            <person name="Fitzgerald M."/>
            <person name="Haas B."/>
            <person name="Abouelleil A."/>
            <person name="Alvarado L."/>
            <person name="Arachchi H.M."/>
            <person name="Berlin A."/>
            <person name="Chapman S.B."/>
            <person name="Goldberg J."/>
            <person name="Griggs A."/>
            <person name="Gujja S."/>
            <person name="Hansen M."/>
            <person name="Howarth C."/>
            <person name="Imamovic A."/>
            <person name="Larimer J."/>
            <person name="McCowen C."/>
            <person name="Montmayeur A."/>
            <person name="Murphy C."/>
            <person name="Neiman D."/>
            <person name="Pearson M."/>
            <person name="Priest M."/>
            <person name="Roberts A."/>
            <person name="Saif S."/>
            <person name="Shea T."/>
            <person name="Sisk P."/>
            <person name="Sykes S."/>
            <person name="Wortman J."/>
            <person name="Nusbaum C."/>
            <person name="Birren B."/>
        </authorList>
    </citation>
    <scope>NUCLEOTIDE SEQUENCE [LARGE SCALE GENOMIC DNA]</scope>
    <source>
        <strain evidence="2 3">VS20</strain>
    </source>
</reference>
<dbReference type="Proteomes" id="UP000030762">
    <property type="component" value="Unassembled WGS sequence"/>
</dbReference>
<dbReference type="InParanoid" id="T0Q952"/>
<protein>
    <submittedName>
        <fullName evidence="2">Uncharacterized protein</fullName>
    </submittedName>
</protein>
<dbReference type="OrthoDB" id="10248735at2759"/>
<name>T0Q952_SAPDV</name>
<evidence type="ECO:0000313" key="3">
    <source>
        <dbReference type="Proteomes" id="UP000030762"/>
    </source>
</evidence>
<dbReference type="GeneID" id="19948916"/>
<evidence type="ECO:0000256" key="1">
    <source>
        <dbReference type="SAM" id="MobiDB-lite"/>
    </source>
</evidence>
<dbReference type="PANTHER" id="PTHR38130">
    <property type="entry name" value="EF-HAND DOMAIN-CONTAINING PROTEIN"/>
    <property type="match status" value="1"/>
</dbReference>
<dbReference type="eggNOG" id="ENOG502RZH6">
    <property type="taxonomic scope" value="Eukaryota"/>
</dbReference>